<dbReference type="InterPro" id="IPR029068">
    <property type="entry name" value="Glyas_Bleomycin-R_OHBP_Dase"/>
</dbReference>
<organism evidence="10">
    <name type="scientific">freshwater metagenome</name>
    <dbReference type="NCBI Taxonomy" id="449393"/>
    <lineage>
        <taxon>unclassified sequences</taxon>
        <taxon>metagenomes</taxon>
        <taxon>ecological metagenomes</taxon>
    </lineage>
</organism>
<proteinExistence type="predicted"/>
<dbReference type="EMBL" id="CAEZVC010000019">
    <property type="protein sequence ID" value="CAB4617649.1"/>
    <property type="molecule type" value="Genomic_DNA"/>
</dbReference>
<gene>
    <name evidence="4" type="ORF">UFOPK1762_00133</name>
    <name evidence="5" type="ORF">UFOPK1906_00494</name>
    <name evidence="6" type="ORF">UFOPK2624_00284</name>
    <name evidence="7" type="ORF">UFOPK2969_00008</name>
    <name evidence="8" type="ORF">UFOPK3010_00691</name>
    <name evidence="2" type="ORF">UFOPK3331_00335</name>
    <name evidence="9" type="ORF">UFOPK3785_00275</name>
    <name evidence="10" type="ORF">UFOPK3927_00120</name>
    <name evidence="3" type="ORF">UFOPK4201_00750</name>
    <name evidence="11" type="ORF">UFOPK4371_00160</name>
</gene>
<evidence type="ECO:0000313" key="5">
    <source>
        <dbReference type="EMBL" id="CAB4617649.1"/>
    </source>
</evidence>
<dbReference type="EMBL" id="CAESAL010000007">
    <property type="protein sequence ID" value="CAB4332769.1"/>
    <property type="molecule type" value="Genomic_DNA"/>
</dbReference>
<protein>
    <submittedName>
        <fullName evidence="10">Unannotated protein</fullName>
    </submittedName>
</protein>
<dbReference type="PANTHER" id="PTHR35908:SF1">
    <property type="entry name" value="CONSERVED PROTEIN"/>
    <property type="match status" value="1"/>
</dbReference>
<accession>A0A6J7LZJ1</accession>
<dbReference type="Gene3D" id="3.10.180.10">
    <property type="entry name" value="2,3-Dihydroxybiphenyl 1,2-Dioxygenase, domain 1"/>
    <property type="match status" value="1"/>
</dbReference>
<dbReference type="PANTHER" id="PTHR35908">
    <property type="entry name" value="HYPOTHETICAL FUSION PROTEIN"/>
    <property type="match status" value="1"/>
</dbReference>
<dbReference type="EMBL" id="CAEUNJ010000026">
    <property type="protein sequence ID" value="CAB4371322.1"/>
    <property type="molecule type" value="Genomic_DNA"/>
</dbReference>
<evidence type="ECO:0000313" key="10">
    <source>
        <dbReference type="EMBL" id="CAB4971389.1"/>
    </source>
</evidence>
<evidence type="ECO:0000313" key="7">
    <source>
        <dbReference type="EMBL" id="CAB4779961.1"/>
    </source>
</evidence>
<dbReference type="EMBL" id="CAFBRD010000004">
    <property type="protein sequence ID" value="CAB5073384.1"/>
    <property type="molecule type" value="Genomic_DNA"/>
</dbReference>
<dbReference type="EMBL" id="CAFBOK010000007">
    <property type="protein sequence ID" value="CAB4971389.1"/>
    <property type="molecule type" value="Genomic_DNA"/>
</dbReference>
<evidence type="ECO:0000313" key="11">
    <source>
        <dbReference type="EMBL" id="CAB5073384.1"/>
    </source>
</evidence>
<dbReference type="EMBL" id="CAFAAM010000075">
    <property type="protein sequence ID" value="CAB4802863.1"/>
    <property type="molecule type" value="Genomic_DNA"/>
</dbReference>
<evidence type="ECO:0000259" key="1">
    <source>
        <dbReference type="Pfam" id="PF18029"/>
    </source>
</evidence>
<reference evidence="10" key="1">
    <citation type="submission" date="2020-05" db="EMBL/GenBank/DDBJ databases">
        <authorList>
            <person name="Chiriac C."/>
            <person name="Salcher M."/>
            <person name="Ghai R."/>
            <person name="Kavagutti S V."/>
        </authorList>
    </citation>
    <scope>NUCLEOTIDE SEQUENCE</scope>
</reference>
<dbReference type="EMBL" id="CAEZXY010000006">
    <property type="protein sequence ID" value="CAB4696571.1"/>
    <property type="molecule type" value="Genomic_DNA"/>
</dbReference>
<dbReference type="InterPro" id="IPR041581">
    <property type="entry name" value="Glyoxalase_6"/>
</dbReference>
<evidence type="ECO:0000313" key="2">
    <source>
        <dbReference type="EMBL" id="CAB4332769.1"/>
    </source>
</evidence>
<dbReference type="SUPFAM" id="SSF54593">
    <property type="entry name" value="Glyoxalase/Bleomycin resistance protein/Dihydroxybiphenyl dioxygenase"/>
    <property type="match status" value="1"/>
</dbReference>
<sequence length="141" mass="15194">MSENAAPVGWFRAVVVDAADPDRLSRFWQGVLGVSVVESAPDWIQLGPDRGGAFIAFEPAPEGQAPTGFRTRPDIEVEDMEVARSRIEELGGRLVEVIHARPGESHYRMADPEGNEFTVVLPLPEDVAKKAYGPSGKPAGA</sequence>
<feature type="domain" description="Glyoxalase-like" evidence="1">
    <location>
        <begin position="13"/>
        <end position="120"/>
    </location>
</feature>
<evidence type="ECO:0000313" key="8">
    <source>
        <dbReference type="EMBL" id="CAB4802863.1"/>
    </source>
</evidence>
<dbReference type="EMBL" id="CAEZTY010000002">
    <property type="protein sequence ID" value="CAB4575325.1"/>
    <property type="molecule type" value="Genomic_DNA"/>
</dbReference>
<name>A0A6J7LZJ1_9ZZZZ</name>
<evidence type="ECO:0000313" key="9">
    <source>
        <dbReference type="EMBL" id="CAB4942142.1"/>
    </source>
</evidence>
<dbReference type="EMBL" id="CAFBNJ010000008">
    <property type="protein sequence ID" value="CAB4942142.1"/>
    <property type="molecule type" value="Genomic_DNA"/>
</dbReference>
<dbReference type="AlphaFoldDB" id="A0A6J7LZJ1"/>
<dbReference type="EMBL" id="CAFAAD010000001">
    <property type="protein sequence ID" value="CAB4779961.1"/>
    <property type="molecule type" value="Genomic_DNA"/>
</dbReference>
<evidence type="ECO:0000313" key="6">
    <source>
        <dbReference type="EMBL" id="CAB4696571.1"/>
    </source>
</evidence>
<dbReference type="Pfam" id="PF18029">
    <property type="entry name" value="Glyoxalase_6"/>
    <property type="match status" value="1"/>
</dbReference>
<evidence type="ECO:0000313" key="3">
    <source>
        <dbReference type="EMBL" id="CAB4371322.1"/>
    </source>
</evidence>
<evidence type="ECO:0000313" key="4">
    <source>
        <dbReference type="EMBL" id="CAB4575325.1"/>
    </source>
</evidence>